<dbReference type="InterPro" id="IPR051562">
    <property type="entry name" value="Ascorbate-PTS_EIIC"/>
</dbReference>
<evidence type="ECO:0000256" key="9">
    <source>
        <dbReference type="ARBA" id="ARBA00023136"/>
    </source>
</evidence>
<dbReference type="AlphaFoldDB" id="A0A4R1BEQ7"/>
<dbReference type="PANTHER" id="PTHR33843">
    <property type="entry name" value="ASCORBATE-SPECIFIC PTS SYSTEM EIIC COMPONENT"/>
    <property type="match status" value="1"/>
</dbReference>
<accession>A0A4R1BEQ7</accession>
<feature type="transmembrane region" description="Helical" evidence="14">
    <location>
        <begin position="125"/>
        <end position="145"/>
    </location>
</feature>
<dbReference type="OrthoDB" id="9796178at2"/>
<feature type="transmembrane region" description="Helical" evidence="14">
    <location>
        <begin position="6"/>
        <end position="28"/>
    </location>
</feature>
<evidence type="ECO:0000256" key="6">
    <source>
        <dbReference type="ARBA" id="ARBA00022683"/>
    </source>
</evidence>
<evidence type="ECO:0000313" key="16">
    <source>
        <dbReference type="Proteomes" id="UP000295244"/>
    </source>
</evidence>
<dbReference type="RefSeq" id="WP_132692380.1">
    <property type="nucleotide sequence ID" value="NZ_SKBU01000023.1"/>
</dbReference>
<evidence type="ECO:0000256" key="14">
    <source>
        <dbReference type="SAM" id="Phobius"/>
    </source>
</evidence>
<evidence type="ECO:0000256" key="11">
    <source>
        <dbReference type="ARBA" id="ARBA00038218"/>
    </source>
</evidence>
<feature type="transmembrane region" description="Helical" evidence="14">
    <location>
        <begin position="380"/>
        <end position="399"/>
    </location>
</feature>
<keyword evidence="5" id="KW-0762">Sugar transport</keyword>
<evidence type="ECO:0000256" key="3">
    <source>
        <dbReference type="ARBA" id="ARBA00022448"/>
    </source>
</evidence>
<name>A0A4R1BEQ7_9ACTN</name>
<dbReference type="GO" id="GO:0005886">
    <property type="term" value="C:plasma membrane"/>
    <property type="evidence" value="ECO:0007669"/>
    <property type="project" value="UniProtKB-SubCell"/>
</dbReference>
<reference evidence="15 16" key="1">
    <citation type="submission" date="2019-03" db="EMBL/GenBank/DDBJ databases">
        <title>Whole genome sequence of a novel Rubrobacter taiwanensis strain, isolated from Yellowstone National Park.</title>
        <authorList>
            <person name="Freed S."/>
            <person name="Ramaley R.F."/>
            <person name="Kyndt J.A."/>
        </authorList>
    </citation>
    <scope>NUCLEOTIDE SEQUENCE [LARGE SCALE GENOMIC DNA]</scope>
    <source>
        <strain evidence="15 16">Yellowstone</strain>
    </source>
</reference>
<gene>
    <name evidence="15" type="ORF">E0L93_12370</name>
</gene>
<dbReference type="GO" id="GO:0009401">
    <property type="term" value="P:phosphoenolpyruvate-dependent sugar phosphotransferase system"/>
    <property type="evidence" value="ECO:0007669"/>
    <property type="project" value="UniProtKB-KW"/>
</dbReference>
<keyword evidence="3" id="KW-0813">Transport</keyword>
<feature type="transmembrane region" description="Helical" evidence="14">
    <location>
        <begin position="151"/>
        <end position="173"/>
    </location>
</feature>
<evidence type="ECO:0000256" key="4">
    <source>
        <dbReference type="ARBA" id="ARBA00022475"/>
    </source>
</evidence>
<evidence type="ECO:0000256" key="5">
    <source>
        <dbReference type="ARBA" id="ARBA00022597"/>
    </source>
</evidence>
<dbReference type="EMBL" id="SKBU01000023">
    <property type="protein sequence ID" value="TCJ15611.1"/>
    <property type="molecule type" value="Genomic_DNA"/>
</dbReference>
<feature type="transmembrane region" description="Helical" evidence="14">
    <location>
        <begin position="354"/>
        <end position="373"/>
    </location>
</feature>
<comment type="caution">
    <text evidence="15">The sequence shown here is derived from an EMBL/GenBank/DDBJ whole genome shotgun (WGS) entry which is preliminary data.</text>
</comment>
<keyword evidence="4" id="KW-1003">Cell membrane</keyword>
<comment type="subcellular location">
    <subcellularLocation>
        <location evidence="1">Cell membrane</location>
        <topology evidence="1">Multi-pass membrane protein</topology>
    </subcellularLocation>
</comment>
<keyword evidence="7 14" id="KW-0812">Transmembrane</keyword>
<keyword evidence="16" id="KW-1185">Reference proteome</keyword>
<evidence type="ECO:0000256" key="10">
    <source>
        <dbReference type="ARBA" id="ARBA00037387"/>
    </source>
</evidence>
<evidence type="ECO:0000256" key="2">
    <source>
        <dbReference type="ARBA" id="ARBA00011738"/>
    </source>
</evidence>
<keyword evidence="8 14" id="KW-1133">Transmembrane helix</keyword>
<evidence type="ECO:0000256" key="1">
    <source>
        <dbReference type="ARBA" id="ARBA00004651"/>
    </source>
</evidence>
<feature type="transmembrane region" description="Helical" evidence="14">
    <location>
        <begin position="99"/>
        <end position="118"/>
    </location>
</feature>
<dbReference type="Proteomes" id="UP000295244">
    <property type="component" value="Unassembled WGS sequence"/>
</dbReference>
<sequence>MEIIFAVIELIQLPAIVLGLIALIGLLIQRRPGGEVINGTVKTVLGMLIIGVGIGALVNALDGIQAMFQTGIPEERFQTFVTFDEAVVSAVQEANVDDLGAAIAWTLLFGYIFHIILARITPFRYLYLTGHMIWIHAGAFAILYHSLGLSLVWVIALASITHGTYMTLAPAIAQPFMRRITGSDEIAFGHGQTLLNVFCALVGKLVGDPEHSAEKLEVRDSLNFFRDIAISTSLIFLVISLGAAGLAVWQTGIGGFEENISDGQNWLVFAILQGLGFVAGMLVLLQGVRMLLAEIVPAFRGIGEKVIPGARPALDVPVIFPYAPNSLIIGLISGTVAQVVAMVLLALIGWPVPLPSMIVAFFASGAGAIFGNATGGRRGAVAGGFLWGFVGWFMISFAYKMQVFGDLGALGAEGLAFTVPDAIVPAIIIWLIARLLGFV</sequence>
<keyword evidence="9 14" id="KW-0472">Membrane</keyword>
<protein>
    <recommendedName>
        <fullName evidence="12">Ascorbate-specific PTS system EIIC component</fullName>
    </recommendedName>
    <alternativeName>
        <fullName evidence="13">Ascorbate-specific permease IIC component UlaA</fullName>
    </alternativeName>
</protein>
<feature type="transmembrane region" description="Helical" evidence="14">
    <location>
        <begin position="419"/>
        <end position="437"/>
    </location>
</feature>
<feature type="transmembrane region" description="Helical" evidence="14">
    <location>
        <begin position="40"/>
        <end position="61"/>
    </location>
</feature>
<feature type="transmembrane region" description="Helical" evidence="14">
    <location>
        <begin position="224"/>
        <end position="246"/>
    </location>
</feature>
<feature type="transmembrane region" description="Helical" evidence="14">
    <location>
        <begin position="266"/>
        <end position="285"/>
    </location>
</feature>
<dbReference type="PANTHER" id="PTHR33843:SF4">
    <property type="entry name" value="ASCORBATE-SPECIFIC PTS SYSTEM EIIC COMPONENT"/>
    <property type="match status" value="1"/>
</dbReference>
<comment type="function">
    <text evidence="10">The phosphoenolpyruvate-dependent sugar phosphotransferase system (sugar PTS), a major carbohydrate active transport system, catalyzes the phosphorylation of incoming sugar substrates concomitantly with their translocation across the cell membrane. The enzyme II UlaABC PTS system is involved in ascorbate transport.</text>
</comment>
<comment type="similarity">
    <text evidence="11">Belongs to the UlaA family.</text>
</comment>
<evidence type="ECO:0000256" key="8">
    <source>
        <dbReference type="ARBA" id="ARBA00022989"/>
    </source>
</evidence>
<dbReference type="Pfam" id="PF03611">
    <property type="entry name" value="EIIC-GAT"/>
    <property type="match status" value="1"/>
</dbReference>
<proteinExistence type="inferred from homology"/>
<evidence type="ECO:0000256" key="7">
    <source>
        <dbReference type="ARBA" id="ARBA00022692"/>
    </source>
</evidence>
<evidence type="ECO:0000313" key="15">
    <source>
        <dbReference type="EMBL" id="TCJ15611.1"/>
    </source>
</evidence>
<organism evidence="15 16">
    <name type="scientific">Rubrobacter taiwanensis</name>
    <dbReference type="NCBI Taxonomy" id="185139"/>
    <lineage>
        <taxon>Bacteria</taxon>
        <taxon>Bacillati</taxon>
        <taxon>Actinomycetota</taxon>
        <taxon>Rubrobacteria</taxon>
        <taxon>Rubrobacterales</taxon>
        <taxon>Rubrobacteraceae</taxon>
        <taxon>Rubrobacter</taxon>
    </lineage>
</organism>
<evidence type="ECO:0000256" key="12">
    <source>
        <dbReference type="ARBA" id="ARBA00039702"/>
    </source>
</evidence>
<evidence type="ECO:0000256" key="13">
    <source>
        <dbReference type="ARBA" id="ARBA00042859"/>
    </source>
</evidence>
<keyword evidence="6" id="KW-0598">Phosphotransferase system</keyword>
<comment type="subunit">
    <text evidence="2">Homodimer.</text>
</comment>
<dbReference type="InterPro" id="IPR004703">
    <property type="entry name" value="PTS_sugar-sp_permease"/>
</dbReference>
<feature type="transmembrane region" description="Helical" evidence="14">
    <location>
        <begin position="327"/>
        <end position="348"/>
    </location>
</feature>